<dbReference type="eggNOG" id="COG0612">
    <property type="taxonomic scope" value="Bacteria"/>
</dbReference>
<evidence type="ECO:0000256" key="2">
    <source>
        <dbReference type="SAM" id="MobiDB-lite"/>
    </source>
</evidence>
<dbReference type="Proteomes" id="UP000027583">
    <property type="component" value="Unassembled WGS sequence"/>
</dbReference>
<reference evidence="3 4" key="2">
    <citation type="journal article" date="2014" name="PLoS ONE">
        <title>Evolution of mitochondria reconstructed from the energy metabolism of living bacteria.</title>
        <authorList>
            <person name="Degli Esposti M."/>
            <person name="Chouaia B."/>
            <person name="Comandatore F."/>
            <person name="Crotti E."/>
            <person name="Sassera D."/>
            <person name="Lievens P.M."/>
            <person name="Daffonchio D."/>
            <person name="Bandi C."/>
        </authorList>
    </citation>
    <scope>NUCLEOTIDE SEQUENCE [LARGE SCALE GENOMIC DNA]</scope>
    <source>
        <strain evidence="3 4">SF2.1</strain>
    </source>
</reference>
<sequence>MIVQETRIRTSSGHQAVSRHVLRGARNEAIRVLCGSDWCLMDWMKEARREGIRYGLRHIAFNPYEPMSDAALASFAARLCDELQADRERMTMVVHQKDGSTHGHLLLPEWQDNHVLSSRFSWQRLEKCARLEEIRLGHQLVPGRHDRAIVKALRQEGKTAEAERVEAVLQGPAAETANLAAPAPASPDTPSFLTEPHPASRPLPRAAYTSQSRRMAERQGLDLAEAKKVIASLWAQSDNQLHRFRALLKTRGWVMRAGDRQDTRKDAHIIETADGVLIGSFTRLTKTRMKDFRQLLVGEATRPKCGDIRAAVKPLLERAPLEMAAMVHHGERSGLLLPPLEELRRDPEAFARAAAKGGPSQPAEKQPRIVSLDCIDLLPPNFAHYIRQWKHEARACRTVLNARPPQEYGPRRSVDEQGAALFAQIEDTRRQLWQTGKQLQETQQERDALREKVFVLSKKKRLTHLDEEIERLSKMLAEILRYLLEIVFWHLGLRATPPEPLCLPVPTEREEANARLRRENRELLQKIVRRDTCREWLVTLCREADRRRQEEIAAWKARHVSQCDRARRDLDLLEAIWMPPAKLPRETQAEIMKCKLTGNLEKAKYVTRVAVRKLDQAEAERLAEEMKSEKATPFAELPAPCSVKPSSVFEP</sequence>
<feature type="region of interest" description="Disordered" evidence="2">
    <location>
        <begin position="179"/>
        <end position="209"/>
    </location>
</feature>
<name>A0A060QLN8_9PROT</name>
<evidence type="ECO:0000313" key="3">
    <source>
        <dbReference type="EMBL" id="CDG40497.1"/>
    </source>
</evidence>
<dbReference type="AlphaFoldDB" id="A0A060QLN8"/>
<feature type="compositionally biased region" description="Low complexity" evidence="2">
    <location>
        <begin position="179"/>
        <end position="191"/>
    </location>
</feature>
<feature type="region of interest" description="Disordered" evidence="2">
    <location>
        <begin position="627"/>
        <end position="651"/>
    </location>
</feature>
<accession>A0A060QLN8</accession>
<reference evidence="3 4" key="1">
    <citation type="journal article" date="2014" name="Genome Biol. Evol.">
        <title>Acetic acid bacteria genomes reveal functional traits for adaptation to life in insect guts.</title>
        <authorList>
            <person name="Chouaia B."/>
            <person name="Gaiarsa S."/>
            <person name="Crotti E."/>
            <person name="Comandatore F."/>
            <person name="Degli Esposti M."/>
            <person name="Ricci I."/>
            <person name="Alma A."/>
            <person name="Favia G."/>
            <person name="Bandi C."/>
            <person name="Daffonchio D."/>
        </authorList>
    </citation>
    <scope>NUCLEOTIDE SEQUENCE [LARGE SCALE GENOMIC DNA]</scope>
    <source>
        <strain evidence="3 4">SF2.1</strain>
    </source>
</reference>
<evidence type="ECO:0000256" key="1">
    <source>
        <dbReference type="SAM" id="Coils"/>
    </source>
</evidence>
<protein>
    <submittedName>
        <fullName evidence="3">Uncharacterized protein</fullName>
    </submittedName>
</protein>
<organism evidence="3 4">
    <name type="scientific">Asaia bogorensis</name>
    <dbReference type="NCBI Taxonomy" id="91915"/>
    <lineage>
        <taxon>Bacteria</taxon>
        <taxon>Pseudomonadati</taxon>
        <taxon>Pseudomonadota</taxon>
        <taxon>Alphaproteobacteria</taxon>
        <taxon>Acetobacterales</taxon>
        <taxon>Acetobacteraceae</taxon>
        <taxon>Asaia</taxon>
    </lineage>
</organism>
<proteinExistence type="predicted"/>
<dbReference type="RefSeq" id="WP_023978178.1">
    <property type="nucleotide sequence ID" value="NZ_CBLX010000018.1"/>
</dbReference>
<gene>
    <name evidence="3" type="ORF">ASAP_2452</name>
</gene>
<feature type="coiled-coil region" evidence="1">
    <location>
        <begin position="425"/>
        <end position="459"/>
    </location>
</feature>
<dbReference type="EMBL" id="CBLX010000018">
    <property type="protein sequence ID" value="CDG40497.1"/>
    <property type="molecule type" value="Genomic_DNA"/>
</dbReference>
<comment type="caution">
    <text evidence="3">The sequence shown here is derived from an EMBL/GenBank/DDBJ whole genome shotgun (WGS) entry which is preliminary data.</text>
</comment>
<evidence type="ECO:0000313" key="4">
    <source>
        <dbReference type="Proteomes" id="UP000027583"/>
    </source>
</evidence>
<keyword evidence="1" id="KW-0175">Coiled coil</keyword>